<dbReference type="PROSITE" id="PS50828">
    <property type="entry name" value="SMR"/>
    <property type="match status" value="1"/>
</dbReference>
<protein>
    <submittedName>
        <fullName evidence="2">Smr/MutS family protein</fullName>
    </submittedName>
</protein>
<dbReference type="InterPro" id="IPR002625">
    <property type="entry name" value="Smr_dom"/>
</dbReference>
<comment type="caution">
    <text evidence="2">The sequence shown here is derived from an EMBL/GenBank/DDBJ whole genome shotgun (WGS) entry which is preliminary data.</text>
</comment>
<organism evidence="2 3">
    <name type="scientific">Banduia mediterranea</name>
    <dbReference type="NCBI Taxonomy" id="3075609"/>
    <lineage>
        <taxon>Bacteria</taxon>
        <taxon>Pseudomonadati</taxon>
        <taxon>Pseudomonadota</taxon>
        <taxon>Gammaproteobacteria</taxon>
        <taxon>Nevskiales</taxon>
        <taxon>Algiphilaceae</taxon>
        <taxon>Banduia</taxon>
    </lineage>
</organism>
<proteinExistence type="predicted"/>
<dbReference type="PANTHER" id="PTHR35562">
    <property type="entry name" value="DNA ENDONUCLEASE SMRA-RELATED"/>
    <property type="match status" value="1"/>
</dbReference>
<dbReference type="Proteomes" id="UP001254608">
    <property type="component" value="Unassembled WGS sequence"/>
</dbReference>
<dbReference type="InterPro" id="IPR036063">
    <property type="entry name" value="Smr_dom_sf"/>
</dbReference>
<dbReference type="Gene3D" id="3.30.1370.110">
    <property type="match status" value="1"/>
</dbReference>
<dbReference type="SMART" id="SM00463">
    <property type="entry name" value="SMR"/>
    <property type="match status" value="1"/>
</dbReference>
<evidence type="ECO:0000313" key="2">
    <source>
        <dbReference type="EMBL" id="MDT0499150.1"/>
    </source>
</evidence>
<sequence>MHEDDDTQAFRDAMRGIVVRKPSDRVEPARKPLSPRPVQFETDELAALRESLEMVPEDALIASGEVLNYRMPGVQDSVFRRLRRGGYRIGDELDLHGLNAEKARLAVHVFLAQCQDRDVRCVRIIHGKGLRSSNDGPVLKRSIDGWLRRRKDVLAFHSARPHDGGAGAVYVLLRKPGNAARP</sequence>
<dbReference type="EMBL" id="JAVRIC010000038">
    <property type="protein sequence ID" value="MDT0499150.1"/>
    <property type="molecule type" value="Genomic_DNA"/>
</dbReference>
<dbReference type="PANTHER" id="PTHR35562:SF2">
    <property type="entry name" value="DNA ENDONUCLEASE SMRA-RELATED"/>
    <property type="match status" value="1"/>
</dbReference>
<name>A0ABU2WNM1_9GAMM</name>
<feature type="domain" description="Smr" evidence="1">
    <location>
        <begin position="93"/>
        <end position="174"/>
    </location>
</feature>
<dbReference type="Pfam" id="PF01713">
    <property type="entry name" value="Smr"/>
    <property type="match status" value="1"/>
</dbReference>
<accession>A0ABU2WNM1</accession>
<gene>
    <name evidence="2" type="ORF">RM530_17545</name>
</gene>
<dbReference type="RefSeq" id="WP_311366560.1">
    <property type="nucleotide sequence ID" value="NZ_JAVRIC010000038.1"/>
</dbReference>
<keyword evidence="3" id="KW-1185">Reference proteome</keyword>
<reference evidence="2 3" key="1">
    <citation type="submission" date="2023-09" db="EMBL/GenBank/DDBJ databases">
        <authorList>
            <person name="Rey-Velasco X."/>
        </authorList>
    </citation>
    <scope>NUCLEOTIDE SEQUENCE [LARGE SCALE GENOMIC DNA]</scope>
    <source>
        <strain evidence="2 3">W345</strain>
    </source>
</reference>
<evidence type="ECO:0000313" key="3">
    <source>
        <dbReference type="Proteomes" id="UP001254608"/>
    </source>
</evidence>
<dbReference type="SUPFAM" id="SSF160443">
    <property type="entry name" value="SMR domain-like"/>
    <property type="match status" value="1"/>
</dbReference>
<evidence type="ECO:0000259" key="1">
    <source>
        <dbReference type="PROSITE" id="PS50828"/>
    </source>
</evidence>